<evidence type="ECO:0008006" key="4">
    <source>
        <dbReference type="Google" id="ProtNLM"/>
    </source>
</evidence>
<keyword evidence="1" id="KW-0732">Signal</keyword>
<reference evidence="2" key="1">
    <citation type="submission" date="2022-07" db="EMBL/GenBank/DDBJ databases">
        <title>Complete genome of Vibrio japonicus strain JCM 31412T and phylogenomic assessment of the Nereis clade of the genus Vibrio.</title>
        <authorList>
            <person name="Shlafstein M.D."/>
            <person name="Emsley S.A."/>
            <person name="Ushijima B."/>
            <person name="Videau P."/>
            <person name="Saw J.H."/>
        </authorList>
    </citation>
    <scope>NUCLEOTIDE SEQUENCE</scope>
    <source>
        <strain evidence="2">JCM 31412</strain>
    </source>
</reference>
<feature type="chain" id="PRO_5046329355" description="ATPase" evidence="1">
    <location>
        <begin position="23"/>
        <end position="186"/>
    </location>
</feature>
<sequence length="186" mass="22280">MKWRYFFLTIAAVISISLPNYAVSEECNEETWNQALNYQKKVDRWYNSQARQFNDFLKVHKQHVFLHQEFNARELETIWNPRKRNLQRKIDMQIKASEIVIVALDDQSDQINEESEIVQSALSRWQRISQNCEKEHKIANAISSLKYIKSNQNLKVELVQLLDKIDRVKRIYQTEVDTLNWTKNVH</sequence>
<evidence type="ECO:0000256" key="1">
    <source>
        <dbReference type="SAM" id="SignalP"/>
    </source>
</evidence>
<organism evidence="2 3">
    <name type="scientific">Vibrio japonicus</name>
    <dbReference type="NCBI Taxonomy" id="1824638"/>
    <lineage>
        <taxon>Bacteria</taxon>
        <taxon>Pseudomonadati</taxon>
        <taxon>Pseudomonadota</taxon>
        <taxon>Gammaproteobacteria</taxon>
        <taxon>Vibrionales</taxon>
        <taxon>Vibrionaceae</taxon>
        <taxon>Vibrio</taxon>
    </lineage>
</organism>
<accession>A0ABY5LKX9</accession>
<evidence type="ECO:0000313" key="2">
    <source>
        <dbReference type="EMBL" id="UUM32747.1"/>
    </source>
</evidence>
<dbReference type="RefSeq" id="WP_257086416.1">
    <property type="nucleotide sequence ID" value="NZ_CP102097.1"/>
</dbReference>
<protein>
    <recommendedName>
        <fullName evidence="4">ATPase</fullName>
    </recommendedName>
</protein>
<keyword evidence="3" id="KW-1185">Reference proteome</keyword>
<dbReference type="Proteomes" id="UP001058602">
    <property type="component" value="Chromosome 2"/>
</dbReference>
<dbReference type="EMBL" id="CP102097">
    <property type="protein sequence ID" value="UUM32747.1"/>
    <property type="molecule type" value="Genomic_DNA"/>
</dbReference>
<feature type="signal peptide" evidence="1">
    <location>
        <begin position="1"/>
        <end position="22"/>
    </location>
</feature>
<proteinExistence type="predicted"/>
<gene>
    <name evidence="2" type="ORF">NP165_14370</name>
</gene>
<evidence type="ECO:0000313" key="3">
    <source>
        <dbReference type="Proteomes" id="UP001058602"/>
    </source>
</evidence>
<name>A0ABY5LKX9_9VIBR</name>